<proteinExistence type="predicted"/>
<dbReference type="SUPFAM" id="SSF56935">
    <property type="entry name" value="Porins"/>
    <property type="match status" value="1"/>
</dbReference>
<dbReference type="PANTHER" id="PTHR40980:SF4">
    <property type="entry name" value="TONB-DEPENDENT RECEPTOR-LIKE BETA-BARREL DOMAIN-CONTAINING PROTEIN"/>
    <property type="match status" value="1"/>
</dbReference>
<organism evidence="6 7">
    <name type="scientific">Dyadobacter flavalbus</name>
    <dbReference type="NCBI Taxonomy" id="2579942"/>
    <lineage>
        <taxon>Bacteria</taxon>
        <taxon>Pseudomonadati</taxon>
        <taxon>Bacteroidota</taxon>
        <taxon>Cytophagia</taxon>
        <taxon>Cytophagales</taxon>
        <taxon>Spirosomataceae</taxon>
        <taxon>Dyadobacter</taxon>
    </lineage>
</organism>
<dbReference type="Gene3D" id="2.170.130.10">
    <property type="entry name" value="TonB-dependent receptor, plug domain"/>
    <property type="match status" value="1"/>
</dbReference>
<dbReference type="Gene3D" id="2.40.170.20">
    <property type="entry name" value="TonB-dependent receptor, beta-barrel domain"/>
    <property type="match status" value="1"/>
</dbReference>
<keyword evidence="4" id="KW-0732">Signal</keyword>
<feature type="chain" id="PRO_5024288355" evidence="4">
    <location>
        <begin position="21"/>
        <end position="795"/>
    </location>
</feature>
<name>A0A5M8QW91_9BACT</name>
<dbReference type="EMBL" id="VBSN01000041">
    <property type="protein sequence ID" value="KAA6438906.1"/>
    <property type="molecule type" value="Genomic_DNA"/>
</dbReference>
<dbReference type="PANTHER" id="PTHR40980">
    <property type="entry name" value="PLUG DOMAIN-CONTAINING PROTEIN"/>
    <property type="match status" value="1"/>
</dbReference>
<sequence length="795" mass="88327">MKKNSTLLFILMCVATSAMSQFRVKGRIYEKADQGAAYATIALVASKDSSVIKGAVSDESGAFEIDNLVRGSYLINVQYVGFQKKWSSLITLSDSSAMVDVGNITLEESTQNLAEVTVKGERSLVEQKDDRMILNVDKSVIAKGNKVNDLLKYAPLVRVSNDGIKVANKGNVLILVDGRQTGQGALASFLQNFSAEDILKIEVLTNPPARYDASFGAVIDIITKKSLEVGFNGRVALNYSHGEYGRFTPDGSLNFRAKKWNVFTSASGMVSDNYSEQFLERQFPGSSLANNVNNLERNKGISSFNGIDFTPNARHSMGLRLNGSWFGKNGENRTKTSFRGQSSVLDSLLQVTNRSKEDGQTYDANFYYTGKLDSAGKELSVNVTQSFFNKSSVQNLSYQRQSPEGMPTGVPSRLRITNPNDQQSFIAQTDLSIPSKTGKWGTGVKYISIGNDNELRQENYNEGLYELDTAFSNAGVYREHTYAGYASYSNAFKNGWSLQAGLRLEHTSQELTSASLSRKYTGLFPSMGLSKGFKNRSSFSLSYSRKISRPSLYSLVPFRTIVDPYSIVEGNPLLKPSFANTADVYYTFGSMTLFANYTHTKDLISDVLFANEDTKVYIQTMGNLNSVNDAYAGMSWGQDISKWWKSSSTFTLSGTRTRSRVADVPGVKLNGYGVVLNSTNIFTLAKGYKAELYLNYSSPNRYTIWKTKSLYWASLSINKDLSRYGNIRVAFEDIFRTQVNRIHVGYGPVDIRSRFYSDAQRVRVSFSYNFGKKTVKGAKYRSLGNEAEKNRMGGR</sequence>
<dbReference type="InterPro" id="IPR036942">
    <property type="entry name" value="Beta-barrel_TonB_sf"/>
</dbReference>
<dbReference type="Pfam" id="PF13620">
    <property type="entry name" value="CarboxypepD_reg"/>
    <property type="match status" value="1"/>
</dbReference>
<dbReference type="Gene3D" id="2.60.40.1120">
    <property type="entry name" value="Carboxypeptidase-like, regulatory domain"/>
    <property type="match status" value="1"/>
</dbReference>
<dbReference type="Pfam" id="PF14905">
    <property type="entry name" value="OMP_b-brl_3"/>
    <property type="match status" value="1"/>
</dbReference>
<evidence type="ECO:0000256" key="2">
    <source>
        <dbReference type="ARBA" id="ARBA00023136"/>
    </source>
</evidence>
<evidence type="ECO:0000313" key="6">
    <source>
        <dbReference type="EMBL" id="KAA6438906.1"/>
    </source>
</evidence>
<protein>
    <submittedName>
        <fullName evidence="6">Outer membrane beta-barrel protein</fullName>
    </submittedName>
</protein>
<dbReference type="InterPro" id="IPR008969">
    <property type="entry name" value="CarboxyPept-like_regulatory"/>
</dbReference>
<comment type="caution">
    <text evidence="6">The sequence shown here is derived from an EMBL/GenBank/DDBJ whole genome shotgun (WGS) entry which is preliminary data.</text>
</comment>
<keyword evidence="3" id="KW-0998">Cell outer membrane</keyword>
<evidence type="ECO:0000259" key="5">
    <source>
        <dbReference type="Pfam" id="PF14905"/>
    </source>
</evidence>
<dbReference type="SUPFAM" id="SSF49464">
    <property type="entry name" value="Carboxypeptidase regulatory domain-like"/>
    <property type="match status" value="1"/>
</dbReference>
<dbReference type="OrthoDB" id="720889at2"/>
<evidence type="ECO:0000256" key="4">
    <source>
        <dbReference type="SAM" id="SignalP"/>
    </source>
</evidence>
<reference evidence="6 7" key="1">
    <citation type="submission" date="2019-05" db="EMBL/GenBank/DDBJ databases">
        <authorList>
            <person name="Qu J.-H."/>
        </authorList>
    </citation>
    <scope>NUCLEOTIDE SEQUENCE [LARGE SCALE GENOMIC DNA]</scope>
    <source>
        <strain evidence="6 7">NS28</strain>
    </source>
</reference>
<accession>A0A5M8QW91</accession>
<dbReference type="AlphaFoldDB" id="A0A5M8QW91"/>
<dbReference type="InterPro" id="IPR037066">
    <property type="entry name" value="Plug_dom_sf"/>
</dbReference>
<dbReference type="InterPro" id="IPR041700">
    <property type="entry name" value="OMP_b-brl_3"/>
</dbReference>
<gene>
    <name evidence="6" type="ORF">FEM33_15150</name>
</gene>
<evidence type="ECO:0000256" key="1">
    <source>
        <dbReference type="ARBA" id="ARBA00004442"/>
    </source>
</evidence>
<feature type="signal peptide" evidence="4">
    <location>
        <begin position="1"/>
        <end position="20"/>
    </location>
</feature>
<comment type="subcellular location">
    <subcellularLocation>
        <location evidence="1">Cell outer membrane</location>
    </subcellularLocation>
</comment>
<evidence type="ECO:0000313" key="7">
    <source>
        <dbReference type="Proteomes" id="UP000323994"/>
    </source>
</evidence>
<dbReference type="GO" id="GO:0009279">
    <property type="term" value="C:cell outer membrane"/>
    <property type="evidence" value="ECO:0007669"/>
    <property type="project" value="UniProtKB-SubCell"/>
</dbReference>
<keyword evidence="2" id="KW-0472">Membrane</keyword>
<feature type="domain" description="Outer membrane protein beta-barrel" evidence="5">
    <location>
        <begin position="371"/>
        <end position="768"/>
    </location>
</feature>
<dbReference type="Proteomes" id="UP000323994">
    <property type="component" value="Unassembled WGS sequence"/>
</dbReference>
<evidence type="ECO:0000256" key="3">
    <source>
        <dbReference type="ARBA" id="ARBA00023237"/>
    </source>
</evidence>
<keyword evidence="7" id="KW-1185">Reference proteome</keyword>
<dbReference type="RefSeq" id="WP_139012869.1">
    <property type="nucleotide sequence ID" value="NZ_VBSN01000041.1"/>
</dbReference>